<dbReference type="EMBL" id="QJKJ01005996">
    <property type="protein sequence ID" value="RDX88264.1"/>
    <property type="molecule type" value="Genomic_DNA"/>
</dbReference>
<protein>
    <submittedName>
        <fullName evidence="1">Uncharacterized protein</fullName>
    </submittedName>
</protein>
<evidence type="ECO:0000313" key="1">
    <source>
        <dbReference type="EMBL" id="RDX88264.1"/>
    </source>
</evidence>
<organism evidence="1 2">
    <name type="scientific">Mucuna pruriens</name>
    <name type="common">Velvet bean</name>
    <name type="synonym">Dolichos pruriens</name>
    <dbReference type="NCBI Taxonomy" id="157652"/>
    <lineage>
        <taxon>Eukaryota</taxon>
        <taxon>Viridiplantae</taxon>
        <taxon>Streptophyta</taxon>
        <taxon>Embryophyta</taxon>
        <taxon>Tracheophyta</taxon>
        <taxon>Spermatophyta</taxon>
        <taxon>Magnoliopsida</taxon>
        <taxon>eudicotyledons</taxon>
        <taxon>Gunneridae</taxon>
        <taxon>Pentapetalae</taxon>
        <taxon>rosids</taxon>
        <taxon>fabids</taxon>
        <taxon>Fabales</taxon>
        <taxon>Fabaceae</taxon>
        <taxon>Papilionoideae</taxon>
        <taxon>50 kb inversion clade</taxon>
        <taxon>NPAAA clade</taxon>
        <taxon>indigoferoid/millettioid clade</taxon>
        <taxon>Phaseoleae</taxon>
        <taxon>Mucuna</taxon>
    </lineage>
</organism>
<feature type="non-terminal residue" evidence="1">
    <location>
        <position position="1"/>
    </location>
</feature>
<accession>A0A371GCJ2</accession>
<evidence type="ECO:0000313" key="2">
    <source>
        <dbReference type="Proteomes" id="UP000257109"/>
    </source>
</evidence>
<reference evidence="1" key="1">
    <citation type="submission" date="2018-05" db="EMBL/GenBank/DDBJ databases">
        <title>Draft genome of Mucuna pruriens seed.</title>
        <authorList>
            <person name="Nnadi N.E."/>
            <person name="Vos R."/>
            <person name="Hasami M.H."/>
            <person name="Devisetty U.K."/>
            <person name="Aguiy J.C."/>
        </authorList>
    </citation>
    <scope>NUCLEOTIDE SEQUENCE [LARGE SCALE GENOMIC DNA]</scope>
    <source>
        <strain evidence="1">JCA_2017</strain>
    </source>
</reference>
<dbReference type="Proteomes" id="UP000257109">
    <property type="component" value="Unassembled WGS sequence"/>
</dbReference>
<sequence length="84" mass="9859">MQSPRSWQNDSYDVDDGEFQVLEKGSCRSLKEVTALIYLWIKELERIFGAMKYTKAQKHAPNEESKCMKFQNVLRHEIKNVVGH</sequence>
<comment type="caution">
    <text evidence="1">The sequence shown here is derived from an EMBL/GenBank/DDBJ whole genome shotgun (WGS) entry which is preliminary data.</text>
</comment>
<dbReference type="AlphaFoldDB" id="A0A371GCJ2"/>
<gene>
    <name evidence="1" type="ORF">CR513_30167</name>
</gene>
<proteinExistence type="predicted"/>
<keyword evidence="2" id="KW-1185">Reference proteome</keyword>
<name>A0A371GCJ2_MUCPR</name>